<dbReference type="InterPro" id="IPR011990">
    <property type="entry name" value="TPR-like_helical_dom_sf"/>
</dbReference>
<proteinExistence type="predicted"/>
<feature type="signal peptide" evidence="1">
    <location>
        <begin position="1"/>
        <end position="25"/>
    </location>
</feature>
<dbReference type="SUPFAM" id="SSF103088">
    <property type="entry name" value="OmpA-like"/>
    <property type="match status" value="1"/>
</dbReference>
<dbReference type="Gene3D" id="2.120.10.30">
    <property type="entry name" value="TolB, C-terminal domain"/>
    <property type="match status" value="1"/>
</dbReference>
<dbReference type="SUPFAM" id="SSF48452">
    <property type="entry name" value="TPR-like"/>
    <property type="match status" value="1"/>
</dbReference>
<dbReference type="InterPro" id="IPR011042">
    <property type="entry name" value="6-blade_b-propeller_TolB-like"/>
</dbReference>
<dbReference type="InterPro" id="IPR011659">
    <property type="entry name" value="WD40"/>
</dbReference>
<keyword evidence="1" id="KW-0732">Signal</keyword>
<dbReference type="AlphaFoldDB" id="A0A9D1RIN6"/>
<evidence type="ECO:0000313" key="2">
    <source>
        <dbReference type="EMBL" id="HIW88175.1"/>
    </source>
</evidence>
<name>A0A9D1RIN6_9BACT</name>
<dbReference type="SUPFAM" id="SSF82171">
    <property type="entry name" value="DPP6 N-terminal domain-like"/>
    <property type="match status" value="1"/>
</dbReference>
<dbReference type="Gene3D" id="1.25.40.10">
    <property type="entry name" value="Tetratricopeptide repeat domain"/>
    <property type="match status" value="1"/>
</dbReference>
<dbReference type="Proteomes" id="UP000824267">
    <property type="component" value="Unassembled WGS sequence"/>
</dbReference>
<reference evidence="2" key="2">
    <citation type="submission" date="2021-04" db="EMBL/GenBank/DDBJ databases">
        <authorList>
            <person name="Gilroy R."/>
        </authorList>
    </citation>
    <scope>NUCLEOTIDE SEQUENCE</scope>
    <source>
        <strain evidence="2">Gambia16-930</strain>
    </source>
</reference>
<sequence>MSNILKTFCIAAMLFAAGVSDHCYAQEKYAKAYEKKGDKAFERGDYAEALEYYMMGKKFILKPLSLIFKCGEACRMLNDYDKAEYWYQKVLIENDTLNINKEFPLLYLHLAEVAKCNGNTIQAQHFLNTCLMDCPDITIRKKAKDELKNLRWIFDNNKEKKDITVTNLGTNVNNEFSQSSTFIFKDSIMFFDSPTFKQETEDGQTLYSDVYNNVFYCFIDEDFYTPAKPLDFGEINRKRKNTSNFFFDTQTQTAYFTRCSMRKGKDNCQIYYSMLSEGKWSKAKRVDSVYDKESSSSCPVVARDENGKSIMYFSSNRPGGYGGYDLWYVDLSNDEAKPVNLGPTINTSGNEVTPHYCHDEQSLYFSSDHHPGYGGFDIFRSEGWLCRWTTPENLMQPINSPANDLYPFISISAEQGYFTSNRKTEYAKDNKTCCNDIYRWDRQMPEVPTEKVIKAKESFSPAFDLPITLYFHNDQPDPGSNSNTTETSYRECYKQYRSLINQYKAVCSHGLNDSLEAIEVEKMERFFTDKIDKGMTKLDLMAQYILKQVENGRQVRLQIRGYASALYNESYNYTLSERRIVSVENYLREWNDSILNQYFDKKNEKGEGQISIVQMAMGKLESTSDNPENVEEKRRSVFTLQAMQERRIEIKVVEVK</sequence>
<feature type="chain" id="PRO_5038910103" evidence="1">
    <location>
        <begin position="26"/>
        <end position="656"/>
    </location>
</feature>
<evidence type="ECO:0000313" key="3">
    <source>
        <dbReference type="Proteomes" id="UP000824267"/>
    </source>
</evidence>
<dbReference type="Pfam" id="PF07676">
    <property type="entry name" value="PD40"/>
    <property type="match status" value="1"/>
</dbReference>
<evidence type="ECO:0000256" key="1">
    <source>
        <dbReference type="SAM" id="SignalP"/>
    </source>
</evidence>
<reference evidence="2" key="1">
    <citation type="journal article" date="2021" name="PeerJ">
        <title>Extensive microbial diversity within the chicken gut microbiome revealed by metagenomics and culture.</title>
        <authorList>
            <person name="Gilroy R."/>
            <person name="Ravi A."/>
            <person name="Getino M."/>
            <person name="Pursley I."/>
            <person name="Horton D.L."/>
            <person name="Alikhan N.F."/>
            <person name="Baker D."/>
            <person name="Gharbi K."/>
            <person name="Hall N."/>
            <person name="Watson M."/>
            <person name="Adriaenssens E.M."/>
            <person name="Foster-Nyarko E."/>
            <person name="Jarju S."/>
            <person name="Secka A."/>
            <person name="Antonio M."/>
            <person name="Oren A."/>
            <person name="Chaudhuri R.R."/>
            <person name="La Ragione R."/>
            <person name="Hildebrand F."/>
            <person name="Pallen M.J."/>
        </authorList>
    </citation>
    <scope>NUCLEOTIDE SEQUENCE</scope>
    <source>
        <strain evidence="2">Gambia16-930</strain>
    </source>
</reference>
<dbReference type="InterPro" id="IPR036737">
    <property type="entry name" value="OmpA-like_sf"/>
</dbReference>
<comment type="caution">
    <text evidence="2">The sequence shown here is derived from an EMBL/GenBank/DDBJ whole genome shotgun (WGS) entry which is preliminary data.</text>
</comment>
<dbReference type="EMBL" id="DXGG01000247">
    <property type="protein sequence ID" value="HIW88175.1"/>
    <property type="molecule type" value="Genomic_DNA"/>
</dbReference>
<protein>
    <submittedName>
        <fullName evidence="2">Uncharacterized protein</fullName>
    </submittedName>
</protein>
<gene>
    <name evidence="2" type="ORF">IAC47_07925</name>
</gene>
<accession>A0A9D1RIN6</accession>
<organism evidence="2 3">
    <name type="scientific">Candidatus Onthomorpha intestinigallinarum</name>
    <dbReference type="NCBI Taxonomy" id="2840880"/>
    <lineage>
        <taxon>Bacteria</taxon>
        <taxon>Pseudomonadati</taxon>
        <taxon>Bacteroidota</taxon>
        <taxon>Bacteroidia</taxon>
        <taxon>Bacteroidales</taxon>
        <taxon>Candidatus Onthomorpha</taxon>
    </lineage>
</organism>
<dbReference type="Gene3D" id="3.30.1330.60">
    <property type="entry name" value="OmpA-like domain"/>
    <property type="match status" value="1"/>
</dbReference>